<reference evidence="2 3" key="1">
    <citation type="submission" date="2020-06" db="EMBL/GenBank/DDBJ databases">
        <title>Long-read sequencing of DSM26481-BlokeschLab.</title>
        <authorList>
            <person name="Blokesch M."/>
        </authorList>
    </citation>
    <scope>NUCLEOTIDE SEQUENCE [LARGE SCALE GENOMIC DNA]</scope>
    <source>
        <strain evidence="2 3">DSM 26481</strain>
    </source>
</reference>
<evidence type="ECO:0000313" key="3">
    <source>
        <dbReference type="Proteomes" id="UP000509421"/>
    </source>
</evidence>
<accession>A0A7H8UGZ9</accession>
<dbReference type="Proteomes" id="UP000509421">
    <property type="component" value="Chromosome"/>
</dbReference>
<gene>
    <name evidence="2" type="ORF">HWQ14_16865</name>
</gene>
<feature type="signal peptide" evidence="1">
    <location>
        <begin position="1"/>
        <end position="19"/>
    </location>
</feature>
<dbReference type="InterPro" id="IPR010546">
    <property type="entry name" value="DUF1120"/>
</dbReference>
<name>A0A7H8UGZ9_ENTCL</name>
<protein>
    <submittedName>
        <fullName evidence="2">DUF1120 domain-containing protein</fullName>
    </submittedName>
</protein>
<evidence type="ECO:0000313" key="2">
    <source>
        <dbReference type="EMBL" id="QKZ99216.1"/>
    </source>
</evidence>
<dbReference type="Pfam" id="PF06551">
    <property type="entry name" value="DUF1120"/>
    <property type="match status" value="1"/>
</dbReference>
<feature type="chain" id="PRO_5028993813" evidence="1">
    <location>
        <begin position="20"/>
        <end position="221"/>
    </location>
</feature>
<sequence>MKKVILTTILSLSITSAFAAETAVLKVTGTLTNASCTVELGNGGVFDYGAIHLGELSATESNVIGEKQLPATIHCSAPTKVGFTLTDNRSDSNAGLTVPVGTTGGSTSAKYKTYGVGTTTNGVKIGSYAMWTMDPTVDGNSVDGIAHNLDWPDGKWTAASGPRSDAFSILTFAEKGTTTPMPITTASFNFVTNLVISDTATLAITDDTALDGQTTMTLVYL</sequence>
<organism evidence="2 3">
    <name type="scientific">Enterobacter cloacae</name>
    <dbReference type="NCBI Taxonomy" id="550"/>
    <lineage>
        <taxon>Bacteria</taxon>
        <taxon>Pseudomonadati</taxon>
        <taxon>Pseudomonadota</taxon>
        <taxon>Gammaproteobacteria</taxon>
        <taxon>Enterobacterales</taxon>
        <taxon>Enterobacteriaceae</taxon>
        <taxon>Enterobacter</taxon>
        <taxon>Enterobacter cloacae complex</taxon>
    </lineage>
</organism>
<proteinExistence type="predicted"/>
<dbReference type="RefSeq" id="WP_176610387.1">
    <property type="nucleotide sequence ID" value="NZ_CP056117.1"/>
</dbReference>
<evidence type="ECO:0000256" key="1">
    <source>
        <dbReference type="SAM" id="SignalP"/>
    </source>
</evidence>
<keyword evidence="1" id="KW-0732">Signal</keyword>
<dbReference type="AlphaFoldDB" id="A0A7H8UGZ9"/>
<dbReference type="EMBL" id="CP056117">
    <property type="protein sequence ID" value="QKZ99216.1"/>
    <property type="molecule type" value="Genomic_DNA"/>
</dbReference>